<dbReference type="Pfam" id="PF00015">
    <property type="entry name" value="MCPsignal"/>
    <property type="match status" value="1"/>
</dbReference>
<dbReference type="SUPFAM" id="SSF58104">
    <property type="entry name" value="Methyl-accepting chemotaxis protein (MCP) signaling domain"/>
    <property type="match status" value="1"/>
</dbReference>
<accession>A0AA42BQP2</accession>
<evidence type="ECO:0000256" key="2">
    <source>
        <dbReference type="ARBA" id="ARBA00022519"/>
    </source>
</evidence>
<dbReference type="InterPro" id="IPR000014">
    <property type="entry name" value="PAS"/>
</dbReference>
<dbReference type="AlphaFoldDB" id="A0AA42BQP2"/>
<gene>
    <name evidence="10" type="ORF">NLF92_12285</name>
</gene>
<keyword evidence="3 5" id="KW-0807">Transducer</keyword>
<keyword evidence="11" id="KW-1185">Reference proteome</keyword>
<dbReference type="Pfam" id="PF08447">
    <property type="entry name" value="PAS_3"/>
    <property type="match status" value="1"/>
</dbReference>
<comment type="similarity">
    <text evidence="4">Belongs to the methyl-accepting chemotaxis (MCP) protein family.</text>
</comment>
<dbReference type="PRINTS" id="PR00260">
    <property type="entry name" value="CHEMTRNSDUCR"/>
</dbReference>
<feature type="transmembrane region" description="Helical" evidence="6">
    <location>
        <begin position="156"/>
        <end position="189"/>
    </location>
</feature>
<dbReference type="InterPro" id="IPR004090">
    <property type="entry name" value="Chemotax_Me-accpt_rcpt"/>
</dbReference>
<dbReference type="PANTHER" id="PTHR32089">
    <property type="entry name" value="METHYL-ACCEPTING CHEMOTAXIS PROTEIN MCPB"/>
    <property type="match status" value="1"/>
</dbReference>
<dbReference type="Gene3D" id="1.10.287.950">
    <property type="entry name" value="Methyl-accepting chemotaxis protein"/>
    <property type="match status" value="1"/>
</dbReference>
<evidence type="ECO:0000256" key="3">
    <source>
        <dbReference type="ARBA" id="ARBA00023224"/>
    </source>
</evidence>
<sequence length="527" mass="57872">MRNNQPVTQKEYRFPHTDRLISATDKHGRITHCNDAFVRTSGYEREDLIGQPHNLIRHPDMPPPVFKEMWETLQAGNIWMGLVKNRRADGDHYWVSAFVTPVKNNGELVGYESVRVCATEAEKKRATEVYARLSAGKPAISVLEQCTFFMKQYLPFLLIGGLALGIDIYFGEILVGLMALAAVICSGIYSNYAHNKEWEEIIAQSPQSYSNQLVAQTYFNDYGLKARAKLVLLCELSRCRTALTRISDAAQELDRIADSTQIQAEVTSSAAVQQNLSTQQIASAITEMSTAIQEVAERVESNAQNSKQAYQNVNSGNDRAKEALDTINMLNDAVESITSTVEELAESTGQIGQAANIISTIAEQTNLLALNAAIEAARAGEQGRGFSVVADEVRSLALKTHESTDHIHQIIHALTSRSERAVTVSRDGKASAEQGVAIVQKTRDALNEINTAVSTISNMTIEMSSSVEEQSNVAEHINEQIVGIADGAMETKSASEKALEASTTLKDTITMVNSVIHRFQVKDNNLH</sequence>
<evidence type="ECO:0000259" key="8">
    <source>
        <dbReference type="PROSITE" id="PS50112"/>
    </source>
</evidence>
<protein>
    <submittedName>
        <fullName evidence="10">Methyl-accepting chemotaxis protein</fullName>
    </submittedName>
</protein>
<evidence type="ECO:0000259" key="9">
    <source>
        <dbReference type="PROSITE" id="PS50192"/>
    </source>
</evidence>
<dbReference type="CDD" id="cd11386">
    <property type="entry name" value="MCP_signal"/>
    <property type="match status" value="1"/>
</dbReference>
<evidence type="ECO:0000259" key="7">
    <source>
        <dbReference type="PROSITE" id="PS50111"/>
    </source>
</evidence>
<dbReference type="PANTHER" id="PTHR32089:SF74">
    <property type="entry name" value="METHYL-ACCEPTING CHEMOTAXIS PROTEIN AER"/>
    <property type="match status" value="1"/>
</dbReference>
<organism evidence="10 11">
    <name type="scientific">Opacimonas viscosa</name>
    <dbReference type="NCBI Taxonomy" id="2961944"/>
    <lineage>
        <taxon>Bacteria</taxon>
        <taxon>Pseudomonadati</taxon>
        <taxon>Pseudomonadota</taxon>
        <taxon>Gammaproteobacteria</taxon>
        <taxon>Alteromonadales</taxon>
        <taxon>Alteromonadaceae</taxon>
        <taxon>Opacimonas</taxon>
    </lineage>
</organism>
<keyword evidence="6" id="KW-0472">Membrane</keyword>
<dbReference type="Proteomes" id="UP001165413">
    <property type="component" value="Unassembled WGS sequence"/>
</dbReference>
<dbReference type="SUPFAM" id="SSF55785">
    <property type="entry name" value="PYP-like sensor domain (PAS domain)"/>
    <property type="match status" value="1"/>
</dbReference>
<dbReference type="InterPro" id="IPR004089">
    <property type="entry name" value="MCPsignal_dom"/>
</dbReference>
<dbReference type="NCBIfam" id="TIGR00229">
    <property type="entry name" value="sensory_box"/>
    <property type="match status" value="1"/>
</dbReference>
<dbReference type="SMART" id="SM00091">
    <property type="entry name" value="PAS"/>
    <property type="match status" value="1"/>
</dbReference>
<dbReference type="GO" id="GO:0004888">
    <property type="term" value="F:transmembrane signaling receptor activity"/>
    <property type="evidence" value="ECO:0007669"/>
    <property type="project" value="InterPro"/>
</dbReference>
<dbReference type="PROSITE" id="PS50111">
    <property type="entry name" value="CHEMOTAXIS_TRANSDUC_2"/>
    <property type="match status" value="1"/>
</dbReference>
<keyword evidence="6" id="KW-0812">Transmembrane</keyword>
<name>A0AA42BQP2_9ALTE</name>
<keyword evidence="2" id="KW-0997">Cell inner membrane</keyword>
<dbReference type="GO" id="GO:0007165">
    <property type="term" value="P:signal transduction"/>
    <property type="evidence" value="ECO:0007669"/>
    <property type="project" value="UniProtKB-KW"/>
</dbReference>
<dbReference type="RefSeq" id="WP_254102401.1">
    <property type="nucleotide sequence ID" value="NZ_JANATA010000032.1"/>
</dbReference>
<dbReference type="InterPro" id="IPR000727">
    <property type="entry name" value="T_SNARE_dom"/>
</dbReference>
<dbReference type="InterPro" id="IPR013655">
    <property type="entry name" value="PAS_fold_3"/>
</dbReference>
<keyword evidence="2" id="KW-1003">Cell membrane</keyword>
<comment type="subcellular location">
    <subcellularLocation>
        <location evidence="1">Cell inner membrane</location>
        <topology evidence="1">Multi-pass membrane protein</topology>
    </subcellularLocation>
</comment>
<evidence type="ECO:0000256" key="6">
    <source>
        <dbReference type="SAM" id="Phobius"/>
    </source>
</evidence>
<dbReference type="Gene3D" id="3.30.450.20">
    <property type="entry name" value="PAS domain"/>
    <property type="match status" value="1"/>
</dbReference>
<keyword evidence="6" id="KW-1133">Transmembrane helix</keyword>
<dbReference type="PROSITE" id="PS50112">
    <property type="entry name" value="PAS"/>
    <property type="match status" value="1"/>
</dbReference>
<evidence type="ECO:0000256" key="5">
    <source>
        <dbReference type="PROSITE-ProRule" id="PRU00284"/>
    </source>
</evidence>
<proteinExistence type="inferred from homology"/>
<dbReference type="PROSITE" id="PS50192">
    <property type="entry name" value="T_SNARE"/>
    <property type="match status" value="1"/>
</dbReference>
<comment type="caution">
    <text evidence="10">The sequence shown here is derived from an EMBL/GenBank/DDBJ whole genome shotgun (WGS) entry which is preliminary data.</text>
</comment>
<dbReference type="GO" id="GO:0006935">
    <property type="term" value="P:chemotaxis"/>
    <property type="evidence" value="ECO:0007669"/>
    <property type="project" value="InterPro"/>
</dbReference>
<reference evidence="10" key="1">
    <citation type="submission" date="2022-07" db="EMBL/GenBank/DDBJ databases">
        <title>Characterization of the Novel Bacterium Alteromonas immobilis LMIT006 and Alteromonas gregis LMIT007.</title>
        <authorList>
            <person name="Lin X."/>
        </authorList>
    </citation>
    <scope>NUCLEOTIDE SEQUENCE</scope>
    <source>
        <strain evidence="10">LMIT007</strain>
    </source>
</reference>
<evidence type="ECO:0000256" key="4">
    <source>
        <dbReference type="ARBA" id="ARBA00029447"/>
    </source>
</evidence>
<feature type="domain" description="T-SNARE coiled-coil homology" evidence="9">
    <location>
        <begin position="436"/>
        <end position="481"/>
    </location>
</feature>
<dbReference type="GO" id="GO:0005886">
    <property type="term" value="C:plasma membrane"/>
    <property type="evidence" value="ECO:0007669"/>
    <property type="project" value="UniProtKB-SubCell"/>
</dbReference>
<dbReference type="SMART" id="SM00283">
    <property type="entry name" value="MA"/>
    <property type="match status" value="1"/>
</dbReference>
<evidence type="ECO:0000256" key="1">
    <source>
        <dbReference type="ARBA" id="ARBA00004429"/>
    </source>
</evidence>
<dbReference type="CDD" id="cd00130">
    <property type="entry name" value="PAS"/>
    <property type="match status" value="1"/>
</dbReference>
<feature type="domain" description="PAS" evidence="8">
    <location>
        <begin position="21"/>
        <end position="76"/>
    </location>
</feature>
<evidence type="ECO:0000313" key="10">
    <source>
        <dbReference type="EMBL" id="MCP3429716.1"/>
    </source>
</evidence>
<evidence type="ECO:0000313" key="11">
    <source>
        <dbReference type="Proteomes" id="UP001165413"/>
    </source>
</evidence>
<dbReference type="InterPro" id="IPR035965">
    <property type="entry name" value="PAS-like_dom_sf"/>
</dbReference>
<feature type="domain" description="Methyl-accepting transducer" evidence="7">
    <location>
        <begin position="249"/>
        <end position="485"/>
    </location>
</feature>
<dbReference type="EMBL" id="JANATA010000032">
    <property type="protein sequence ID" value="MCP3429716.1"/>
    <property type="molecule type" value="Genomic_DNA"/>
</dbReference>